<reference evidence="2" key="1">
    <citation type="submission" date="2020-05" db="EMBL/GenBank/DDBJ databases">
        <authorList>
            <person name="Chiriac C."/>
            <person name="Salcher M."/>
            <person name="Ghai R."/>
            <person name="Kavagutti S V."/>
        </authorList>
    </citation>
    <scope>NUCLEOTIDE SEQUENCE</scope>
</reference>
<dbReference type="NCBIfam" id="TIGR04378">
    <property type="entry name" value="myo_inos_iolB"/>
    <property type="match status" value="1"/>
</dbReference>
<dbReference type="PANTHER" id="PTHR39193:SF1">
    <property type="entry name" value="5-DEOXY-GLUCURONATE ISOMERASE"/>
    <property type="match status" value="1"/>
</dbReference>
<protein>
    <submittedName>
        <fullName evidence="2">Unannotated protein</fullName>
    </submittedName>
</protein>
<dbReference type="PIRSF" id="PIRSF036628">
    <property type="entry name" value="IolB"/>
    <property type="match status" value="1"/>
</dbReference>
<dbReference type="GO" id="GO:0019310">
    <property type="term" value="P:inositol catabolic process"/>
    <property type="evidence" value="ECO:0007669"/>
    <property type="project" value="InterPro"/>
</dbReference>
<organism evidence="2">
    <name type="scientific">freshwater metagenome</name>
    <dbReference type="NCBI Taxonomy" id="449393"/>
    <lineage>
        <taxon>unclassified sequences</taxon>
        <taxon>metagenomes</taxon>
        <taxon>ecological metagenomes</taxon>
    </lineage>
</organism>
<dbReference type="InterPro" id="IPR024203">
    <property type="entry name" value="Deoxy-glucuronate_isom_IolB"/>
</dbReference>
<keyword evidence="1" id="KW-0413">Isomerase</keyword>
<evidence type="ECO:0000256" key="1">
    <source>
        <dbReference type="ARBA" id="ARBA00023235"/>
    </source>
</evidence>
<proteinExistence type="predicted"/>
<dbReference type="AlphaFoldDB" id="A0A6J6MIG0"/>
<dbReference type="InterPro" id="IPR021120">
    <property type="entry name" value="KduI/IolB_isomerase"/>
</dbReference>
<dbReference type="PANTHER" id="PTHR39193">
    <property type="entry name" value="5-DEOXY-GLUCURONATE ISOMERASE"/>
    <property type="match status" value="1"/>
</dbReference>
<dbReference type="Pfam" id="PF04962">
    <property type="entry name" value="KduI"/>
    <property type="match status" value="1"/>
</dbReference>
<name>A0A6J6MIG0_9ZZZZ</name>
<sequence>MRFYPASTQPQVITPKKAGWSYSGLAILNIDVKEYKIDSNLLLNTEAALIPLIGEQINVLVDGVKYKLNGRSGVFADATDWLYLAPNSNVTVLADTKCELALATSVAESRFKTKYVAKSDLYELRGAADASRQVRPFMHPDVFDQADRLMAVELITPDGNWSSFPPHRHDNIAGSPVNNEEIYYFRIGKERSRHGHPEGFGFHRTYTAAEDPQPFNDTVTVRDGDIYLVPRGFHGPCVAMPGYPMYYLNVLAGPNSKRSMDFCDDPEHAWLRESWKDQMVDPRLPWKSE</sequence>
<dbReference type="InterPro" id="IPR011051">
    <property type="entry name" value="RmlC_Cupin_sf"/>
</dbReference>
<dbReference type="GO" id="GO:0008880">
    <property type="term" value="F:glucuronate isomerase activity"/>
    <property type="evidence" value="ECO:0007669"/>
    <property type="project" value="InterPro"/>
</dbReference>
<dbReference type="Gene3D" id="2.60.120.10">
    <property type="entry name" value="Jelly Rolls"/>
    <property type="match status" value="2"/>
</dbReference>
<evidence type="ECO:0000313" key="2">
    <source>
        <dbReference type="EMBL" id="CAB4673712.1"/>
    </source>
</evidence>
<gene>
    <name evidence="2" type="ORF">UFOPK2355_00212</name>
</gene>
<accession>A0A6J6MIG0</accession>
<dbReference type="EMBL" id="CAEZXF010000032">
    <property type="protein sequence ID" value="CAB4673712.1"/>
    <property type="molecule type" value="Genomic_DNA"/>
</dbReference>
<dbReference type="SUPFAM" id="SSF51182">
    <property type="entry name" value="RmlC-like cupins"/>
    <property type="match status" value="1"/>
</dbReference>
<dbReference type="InterPro" id="IPR014710">
    <property type="entry name" value="RmlC-like_jellyroll"/>
</dbReference>